<dbReference type="GO" id="GO:0005886">
    <property type="term" value="C:plasma membrane"/>
    <property type="evidence" value="ECO:0007669"/>
    <property type="project" value="UniProtKB-SubCell"/>
</dbReference>
<keyword evidence="4 6" id="KW-1133">Transmembrane helix</keyword>
<feature type="transmembrane region" description="Helical" evidence="6">
    <location>
        <begin position="211"/>
        <end position="235"/>
    </location>
</feature>
<feature type="transmembrane region" description="Helical" evidence="6">
    <location>
        <begin position="72"/>
        <end position="97"/>
    </location>
</feature>
<evidence type="ECO:0000313" key="8">
    <source>
        <dbReference type="Proteomes" id="UP000030907"/>
    </source>
</evidence>
<feature type="transmembrane region" description="Helical" evidence="6">
    <location>
        <begin position="329"/>
        <end position="350"/>
    </location>
</feature>
<dbReference type="AlphaFoldDB" id="A0A0A7PIE9"/>
<accession>A0A0A7PIE9</accession>
<name>A0A0A7PIE9_9SPHN</name>
<sequence>MLRSVMTIMKGSALAQLIGFLILPLLSRSFGPEVFGHFQAFQSIMMLVIVVVMLRYEIAILRASDGPELTHVIALCGLLTLVTTVVFTGVLLAALAMGWPRFLADLGFGWWWLSLSALAVGWAQIFSYLATRDAAYNTIASAKIAQGLTNAGTSAGLAIAAPIGSSLILADLAGRLLNGYWLARGRLHALGGIFGTSWSDLRTVARRFSDLSLISLPGAVLSTAGSIMTPLFIYASFDASTAGQFGLVDRAVGLPVALIVGAVSQVHMGNLAEDLRLGTGTARRSFRRLSLLLVGLAFLPTLACVIFAPMLFQLIFGPGWNEAAKFAQILAPAYFLGLVSGGINMTLTIMGRQITQLGWDISRFAAMALLWLYAPGADWAVEKIVVAHSILLCLFSLAQLLLCYHALPRTHVEGAEARPAS</sequence>
<evidence type="ECO:0000256" key="4">
    <source>
        <dbReference type="ARBA" id="ARBA00022989"/>
    </source>
</evidence>
<feature type="transmembrane region" description="Helical" evidence="6">
    <location>
        <begin position="289"/>
        <end position="317"/>
    </location>
</feature>
<proteinExistence type="predicted"/>
<feature type="transmembrane region" description="Helical" evidence="6">
    <location>
        <begin position="109"/>
        <end position="130"/>
    </location>
</feature>
<evidence type="ECO:0000256" key="6">
    <source>
        <dbReference type="SAM" id="Phobius"/>
    </source>
</evidence>
<evidence type="ECO:0000256" key="3">
    <source>
        <dbReference type="ARBA" id="ARBA00022692"/>
    </source>
</evidence>
<organism evidence="7 8">
    <name type="scientific">Sphingopyxis fribergensis</name>
    <dbReference type="NCBI Taxonomy" id="1515612"/>
    <lineage>
        <taxon>Bacteria</taxon>
        <taxon>Pseudomonadati</taxon>
        <taxon>Pseudomonadota</taxon>
        <taxon>Alphaproteobacteria</taxon>
        <taxon>Sphingomonadales</taxon>
        <taxon>Sphingomonadaceae</taxon>
        <taxon>Sphingopyxis</taxon>
    </lineage>
</organism>
<keyword evidence="8" id="KW-1185">Reference proteome</keyword>
<dbReference type="HOGENOM" id="CLU_037830_1_0_5"/>
<dbReference type="PANTHER" id="PTHR30250:SF11">
    <property type="entry name" value="O-ANTIGEN TRANSPORTER-RELATED"/>
    <property type="match status" value="1"/>
</dbReference>
<dbReference type="EMBL" id="CP009122">
    <property type="protein sequence ID" value="AJA09018.1"/>
    <property type="molecule type" value="Genomic_DNA"/>
</dbReference>
<dbReference type="InterPro" id="IPR050833">
    <property type="entry name" value="Poly_Biosynth_Transport"/>
</dbReference>
<keyword evidence="5 6" id="KW-0472">Membrane</keyword>
<dbReference type="PANTHER" id="PTHR30250">
    <property type="entry name" value="PST FAMILY PREDICTED COLANIC ACID TRANSPORTER"/>
    <property type="match status" value="1"/>
</dbReference>
<reference evidence="7 8" key="1">
    <citation type="journal article" date="2015" name="Int. J. Syst. Evol. Microbiol.">
        <title>Description of Sphingopyxis fribergensis sp. nov. - a soil bacterium with the ability to degrade styrene and phenylacetic acid.</title>
        <authorList>
            <person name="Oelschlagel M."/>
            <person name="Ruckert C."/>
            <person name="Kalinowski J."/>
            <person name="Schmidt G."/>
            <person name="Schlomann M."/>
            <person name="Tischler D."/>
        </authorList>
    </citation>
    <scope>NUCLEOTIDE SEQUENCE [LARGE SCALE GENOMIC DNA]</scope>
    <source>
        <strain evidence="7 8">Kp5.2</strain>
    </source>
</reference>
<comment type="subcellular location">
    <subcellularLocation>
        <location evidence="1">Cell membrane</location>
        <topology evidence="1">Multi-pass membrane protein</topology>
    </subcellularLocation>
</comment>
<feature type="transmembrane region" description="Helical" evidence="6">
    <location>
        <begin position="357"/>
        <end position="374"/>
    </location>
</feature>
<feature type="transmembrane region" description="Helical" evidence="6">
    <location>
        <begin position="38"/>
        <end position="60"/>
    </location>
</feature>
<dbReference type="KEGG" id="sphk:SKP52_10565"/>
<dbReference type="Proteomes" id="UP000030907">
    <property type="component" value="Chromosome"/>
</dbReference>
<protein>
    <submittedName>
        <fullName evidence="7">Putative membrane protein</fullName>
    </submittedName>
</protein>
<keyword evidence="2" id="KW-1003">Cell membrane</keyword>
<evidence type="ECO:0000256" key="5">
    <source>
        <dbReference type="ARBA" id="ARBA00023136"/>
    </source>
</evidence>
<dbReference type="STRING" id="1515612.SKP52_10565"/>
<evidence type="ECO:0000256" key="2">
    <source>
        <dbReference type="ARBA" id="ARBA00022475"/>
    </source>
</evidence>
<feature type="transmembrane region" description="Helical" evidence="6">
    <location>
        <begin position="386"/>
        <end position="407"/>
    </location>
</feature>
<keyword evidence="3 6" id="KW-0812">Transmembrane</keyword>
<evidence type="ECO:0000256" key="1">
    <source>
        <dbReference type="ARBA" id="ARBA00004651"/>
    </source>
</evidence>
<gene>
    <name evidence="7" type="ORF">SKP52_10565</name>
</gene>
<evidence type="ECO:0000313" key="7">
    <source>
        <dbReference type="EMBL" id="AJA09018.1"/>
    </source>
</evidence>